<protein>
    <recommendedName>
        <fullName evidence="7">PAS domain-containing protein</fullName>
    </recommendedName>
</protein>
<feature type="transmembrane region" description="Helical" evidence="2">
    <location>
        <begin position="218"/>
        <end position="236"/>
    </location>
</feature>
<evidence type="ECO:0000256" key="1">
    <source>
        <dbReference type="SAM" id="MobiDB-lite"/>
    </source>
</evidence>
<dbReference type="Gene3D" id="3.30.70.1230">
    <property type="entry name" value="Nucleotide cyclase"/>
    <property type="match status" value="1"/>
</dbReference>
<dbReference type="PROSITE" id="PS50125">
    <property type="entry name" value="GUANYLATE_CYCLASE_2"/>
    <property type="match status" value="1"/>
</dbReference>
<feature type="transmembrane region" description="Helical" evidence="2">
    <location>
        <begin position="936"/>
        <end position="959"/>
    </location>
</feature>
<evidence type="ECO:0000256" key="2">
    <source>
        <dbReference type="SAM" id="Phobius"/>
    </source>
</evidence>
<gene>
    <name evidence="5" type="ORF">TRFO_34730</name>
</gene>
<keyword evidence="6" id="KW-1185">Reference proteome</keyword>
<dbReference type="InterPro" id="IPR035965">
    <property type="entry name" value="PAS-like_dom_sf"/>
</dbReference>
<keyword evidence="2" id="KW-1133">Transmembrane helix</keyword>
<feature type="transmembrane region" description="Helical" evidence="2">
    <location>
        <begin position="49"/>
        <end position="75"/>
    </location>
</feature>
<feature type="compositionally biased region" description="Acidic residues" evidence="1">
    <location>
        <begin position="1580"/>
        <end position="1590"/>
    </location>
</feature>
<feature type="region of interest" description="Disordered" evidence="1">
    <location>
        <begin position="1568"/>
        <end position="1590"/>
    </location>
</feature>
<dbReference type="SUPFAM" id="SSF55073">
    <property type="entry name" value="Nucleotide cyclase"/>
    <property type="match status" value="1"/>
</dbReference>
<dbReference type="InterPro" id="IPR001054">
    <property type="entry name" value="A/G_cyclase"/>
</dbReference>
<feature type="transmembrane region" description="Helical" evidence="2">
    <location>
        <begin position="174"/>
        <end position="198"/>
    </location>
</feature>
<dbReference type="VEuPathDB" id="TrichDB:TRFO_34730"/>
<feature type="transmembrane region" description="Helical" evidence="2">
    <location>
        <begin position="641"/>
        <end position="665"/>
    </location>
</feature>
<dbReference type="EMBL" id="MLAK01001032">
    <property type="protein sequence ID" value="OHS98930.1"/>
    <property type="molecule type" value="Genomic_DNA"/>
</dbReference>
<dbReference type="GO" id="GO:0035556">
    <property type="term" value="P:intracellular signal transduction"/>
    <property type="evidence" value="ECO:0007669"/>
    <property type="project" value="InterPro"/>
</dbReference>
<feature type="transmembrane region" description="Helical" evidence="2">
    <location>
        <begin position="1117"/>
        <end position="1139"/>
    </location>
</feature>
<name>A0A1J4JIG1_9EUKA</name>
<dbReference type="InterPro" id="IPR029787">
    <property type="entry name" value="Nucleotide_cyclase"/>
</dbReference>
<dbReference type="CDD" id="cd00130">
    <property type="entry name" value="PAS"/>
    <property type="match status" value="1"/>
</dbReference>
<keyword evidence="2" id="KW-0812">Transmembrane</keyword>
<dbReference type="SUPFAM" id="SSF55785">
    <property type="entry name" value="PYP-like sensor domain (PAS domain)"/>
    <property type="match status" value="1"/>
</dbReference>
<sequence length="1590" mass="182801">MISLSASSSLRTQNTINRTEEDAETTRVREEFWFPLFSEISRKAYIPSIFYLIQLAIHFFQVMSSFLFIGSTHIWREGMPRYMIWISYSLNLGVNEVDFTNAYPQYLFIIGYSVLLALYLLILRFQYMKQHWFENFQLYLVHILFSIVNNVLFLISLTLFAYSIVEVYHNSNSYTIFMCILILLSTIFLYTLVAINQVFVSSSPYINRSLTALWDGKLMNYIILAIGLAGFFVQISNVFDKWLIWIFSLVNICGLLHNYYLSSYFICIHFWVTSVVHGFICFGIANSLMVLFKYYVIIDPVIMISVPIVIFPISCVICYIINIKRRNKILNYLMGPDHIMTEMEKYQYFDSKYFSNENDLIMYIHVGVSYHSPLILDFTFIKYALDNYQLPNIVFTILQVVSLFPSEQQLFSYCMSIAINYEKDIRLSQAYLLYQVRRVNYIRQRAMSKEASKELVVIQKMADDTIAQVRGFWAEILHSSRKISLSSLRLIRKSTIETDTAFYNIYEKYPHAQQINDSYCRFLVEAMGSYEKALHYAHKMSQIERGKHVIIDYSYRSFVNAFPSYLRKRILDVRGMRILDVCESQVFSSEISDSNSQTSNTDMEQINDRTAATLFTHSGLRIALDKSMSHSKLKSLTNAKIISLVQLAFTIPVFICIMIFLPYLAENPLNLLESNLHSANIAASISYLSLLACSTLLRSDIDKNLSSIVINRLSITHEDLPTWPSLFQDKYLAMHQTRLDLLTELDAEMALIMDKPSLHSQEIIFFNTDNDSRTLIAIDNAIQIRYFNLTLRNGINYFSSLVNYLTSQFNEASEDEYNITIKYIEIVLNGQNLAQQYKNVFYEINNVGTEYTETARDYVIILTIVVFVIIFIIFVSIRFITLHKLMVNLDTMSNIIRKVNEEDINQSMKPIYLKSKRHLPTGNVCSAHLFNGYYVIYPLLVTISIAFSCLISFSSCFVYSNQLGFMSNVFLWTCKSAERCTAIMNFLIQTIFDTQSNATTLAAEVNSLFNTSRFLDLELIENDFDFDSFYFTDRCHLKSNSNFAKYVDCISLNNKINLGVNYYNLMIGSMQNFEVFQNYFFASLFIIDKYLYRELINFTSVLNEYAKDLFNSTNANVLLICIGGIIGVFLFFVCESYILSSLTDSHDAFKQLILVLPPESVIKNTAIVDFIMGRSKNKTDQMMSVQESIISAYDDAMVSLDGNLIIQNVNPGFVKLTGFTLDQTLGQAITWLFPLDPDEMGIVDSSSTSFYQKLQEIQNGQDDRAFNISGKCGTDNNGLLPVAITIIAMKSKENKLENLVLIIKDKTPENELKKQIELIREKTEHILSTCVPLPVLTAVRSTNKPQLFYSESATFIAIEVEGINNYIHAIEPKILMENIRFVFKQFNLVVSKFPLLYNIENDLDMFTCASGVFKDIGKHKEQAECAIKFMNAILDGVDELNEHLSSDLHFRMSAHLGGPSYGTVSNVVTPILKVYSPALVTLIEIQRDGDVDQIRCTESLINHLEKSAYAFMKLNVVDGEQIFSVKSKIIKPKNSLMNIPKLEKPKNRSLHAMKSMKEMSVLNETINESEIENQKKNINEESDDDIDDKI</sequence>
<organism evidence="5 6">
    <name type="scientific">Tritrichomonas foetus</name>
    <dbReference type="NCBI Taxonomy" id="1144522"/>
    <lineage>
        <taxon>Eukaryota</taxon>
        <taxon>Metamonada</taxon>
        <taxon>Parabasalia</taxon>
        <taxon>Tritrichomonadida</taxon>
        <taxon>Tritrichomonadidae</taxon>
        <taxon>Tritrichomonas</taxon>
    </lineage>
</organism>
<feature type="domain" description="PAS" evidence="3">
    <location>
        <begin position="1189"/>
        <end position="1261"/>
    </location>
</feature>
<reference evidence="5" key="1">
    <citation type="submission" date="2016-10" db="EMBL/GenBank/DDBJ databases">
        <authorList>
            <person name="Benchimol M."/>
            <person name="Almeida L.G."/>
            <person name="Vasconcelos A.T."/>
            <person name="Perreira-Neves A."/>
            <person name="Rosa I.A."/>
            <person name="Tasca T."/>
            <person name="Bogo M.R."/>
            <person name="de Souza W."/>
        </authorList>
    </citation>
    <scope>NUCLEOTIDE SEQUENCE [LARGE SCALE GENOMIC DNA]</scope>
    <source>
        <strain evidence="5">K</strain>
    </source>
</reference>
<feature type="domain" description="Guanylate cyclase" evidence="4">
    <location>
        <begin position="1354"/>
        <end position="1486"/>
    </location>
</feature>
<feature type="transmembrane region" description="Helical" evidence="2">
    <location>
        <begin position="677"/>
        <end position="697"/>
    </location>
</feature>
<dbReference type="OrthoDB" id="1890790at2759"/>
<evidence type="ECO:0008006" key="7">
    <source>
        <dbReference type="Google" id="ProtNLM"/>
    </source>
</evidence>
<feature type="region of interest" description="Disordered" evidence="1">
    <location>
        <begin position="1"/>
        <end position="22"/>
    </location>
</feature>
<keyword evidence="2" id="KW-0472">Membrane</keyword>
<evidence type="ECO:0000313" key="5">
    <source>
        <dbReference type="EMBL" id="OHS98930.1"/>
    </source>
</evidence>
<dbReference type="Proteomes" id="UP000179807">
    <property type="component" value="Unassembled WGS sequence"/>
</dbReference>
<feature type="transmembrane region" description="Helical" evidence="2">
    <location>
        <begin position="268"/>
        <end position="295"/>
    </location>
</feature>
<feature type="transmembrane region" description="Helical" evidence="2">
    <location>
        <begin position="301"/>
        <end position="321"/>
    </location>
</feature>
<evidence type="ECO:0000259" key="3">
    <source>
        <dbReference type="PROSITE" id="PS50112"/>
    </source>
</evidence>
<dbReference type="GO" id="GO:0009190">
    <property type="term" value="P:cyclic nucleotide biosynthetic process"/>
    <property type="evidence" value="ECO:0007669"/>
    <property type="project" value="InterPro"/>
</dbReference>
<feature type="compositionally biased region" description="Polar residues" evidence="1">
    <location>
        <begin position="1"/>
        <end position="17"/>
    </location>
</feature>
<dbReference type="PROSITE" id="PS50112">
    <property type="entry name" value="PAS"/>
    <property type="match status" value="1"/>
</dbReference>
<accession>A0A1J4JIG1</accession>
<evidence type="ECO:0000313" key="6">
    <source>
        <dbReference type="Proteomes" id="UP000179807"/>
    </source>
</evidence>
<proteinExistence type="predicted"/>
<dbReference type="Pfam" id="PF13426">
    <property type="entry name" value="PAS_9"/>
    <property type="match status" value="1"/>
</dbReference>
<dbReference type="GeneID" id="94844537"/>
<dbReference type="InterPro" id="IPR000014">
    <property type="entry name" value="PAS"/>
</dbReference>
<dbReference type="Gene3D" id="3.30.450.20">
    <property type="entry name" value="PAS domain"/>
    <property type="match status" value="1"/>
</dbReference>
<feature type="transmembrane region" description="Helical" evidence="2">
    <location>
        <begin position="106"/>
        <end position="127"/>
    </location>
</feature>
<comment type="caution">
    <text evidence="5">The sequence shown here is derived from an EMBL/GenBank/DDBJ whole genome shotgun (WGS) entry which is preliminary data.</text>
</comment>
<evidence type="ECO:0000259" key="4">
    <source>
        <dbReference type="PROSITE" id="PS50125"/>
    </source>
</evidence>
<feature type="transmembrane region" description="Helical" evidence="2">
    <location>
        <begin position="139"/>
        <end position="162"/>
    </location>
</feature>
<feature type="transmembrane region" description="Helical" evidence="2">
    <location>
        <begin position="242"/>
        <end position="261"/>
    </location>
</feature>
<feature type="transmembrane region" description="Helical" evidence="2">
    <location>
        <begin position="858"/>
        <end position="880"/>
    </location>
</feature>
<dbReference type="RefSeq" id="XP_068352067.1">
    <property type="nucleotide sequence ID" value="XM_068509833.1"/>
</dbReference>